<evidence type="ECO:0000313" key="5">
    <source>
        <dbReference type="EMBL" id="GIJ59489.1"/>
    </source>
</evidence>
<gene>
    <name evidence="5" type="primary">ilvB_3</name>
    <name evidence="5" type="ORF">Vau01_070050</name>
</gene>
<dbReference type="Pfam" id="PF02776">
    <property type="entry name" value="TPP_enzyme_N"/>
    <property type="match status" value="1"/>
</dbReference>
<dbReference type="RefSeq" id="WP_239152097.1">
    <property type="nucleotide sequence ID" value="NZ_BOPG01000047.1"/>
</dbReference>
<reference evidence="5" key="1">
    <citation type="submission" date="2021-01" db="EMBL/GenBank/DDBJ databases">
        <title>Whole genome shotgun sequence of Virgisporangium aurantiacum NBRC 16421.</title>
        <authorList>
            <person name="Komaki H."/>
            <person name="Tamura T."/>
        </authorList>
    </citation>
    <scope>NUCLEOTIDE SEQUENCE</scope>
    <source>
        <strain evidence="5">NBRC 16421</strain>
    </source>
</reference>
<dbReference type="Proteomes" id="UP000612585">
    <property type="component" value="Unassembled WGS sequence"/>
</dbReference>
<dbReference type="Gene3D" id="3.40.50.970">
    <property type="match status" value="2"/>
</dbReference>
<organism evidence="5 6">
    <name type="scientific">Virgisporangium aurantiacum</name>
    <dbReference type="NCBI Taxonomy" id="175570"/>
    <lineage>
        <taxon>Bacteria</taxon>
        <taxon>Bacillati</taxon>
        <taxon>Actinomycetota</taxon>
        <taxon>Actinomycetes</taxon>
        <taxon>Micromonosporales</taxon>
        <taxon>Micromonosporaceae</taxon>
        <taxon>Virgisporangium</taxon>
    </lineage>
</organism>
<name>A0A8J3Z8T9_9ACTN</name>
<protein>
    <submittedName>
        <fullName evidence="5">Acetolactate synthase I/II/III large subunit</fullName>
    </submittedName>
</protein>
<feature type="domain" description="Thiamine pyrophosphate enzyme N-terminal TPP-binding" evidence="4">
    <location>
        <begin position="9"/>
        <end position="113"/>
    </location>
</feature>
<evidence type="ECO:0000313" key="6">
    <source>
        <dbReference type="Proteomes" id="UP000612585"/>
    </source>
</evidence>
<keyword evidence="2" id="KW-0786">Thiamine pyrophosphate</keyword>
<sequence>MSDESEVLTGAEALMRTFVDAGVDVCFMNPGTSEMHFVAALDRVPAMRGVLTLFEGVATGAADGFGRIAGRPAAALLHLGPGLANGLANLHNARRARTPLVTVVGEHATFHQQFDAPLQSDIAALAGPVSGWVRTSSSVVGVGADASAAVEAALTPPGGVATLIVPADLSWSPGAAIGRPPGPRPLLSVDAMSVTGATTALRTTKSALLLGGAALREPGLTAAARIAAATGARLLCETFPARLERGAGLPAVERIAYLPELATQQLAGLDTLVLVGAAEPVTFFGYPDTPSRPAPTGCVTHVLARPGDDAVAALEALADDLGARDPAPVAPAGSLTDPTGALDVTSFAAAIAATLPENAIVVDEANTSGVAVPAATAGAPRHDLLTLTGGAIGQGPPVAVGAAIAGGDRPVLNLQADGSALYTMQAWWTQAREGLNVTTVLLNNRAYAILHHELSKVGAVAGGTRAKAMLTLTDPTPDYVHLARGMGLTAGRARTADDLVKLLRHAYTEPGPHLIEAVL</sequence>
<dbReference type="NCBIfam" id="NF005760">
    <property type="entry name" value="PRK07586.1"/>
    <property type="match status" value="1"/>
</dbReference>
<dbReference type="SUPFAM" id="SSF52518">
    <property type="entry name" value="Thiamin diphosphate-binding fold (THDP-binding)"/>
    <property type="match status" value="2"/>
</dbReference>
<proteinExistence type="inferred from homology"/>
<feature type="domain" description="Thiamine pyrophosphate enzyme TPP-binding" evidence="3">
    <location>
        <begin position="379"/>
        <end position="516"/>
    </location>
</feature>
<dbReference type="GO" id="GO:0050660">
    <property type="term" value="F:flavin adenine dinucleotide binding"/>
    <property type="evidence" value="ECO:0007669"/>
    <property type="project" value="TreeGrafter"/>
</dbReference>
<evidence type="ECO:0000259" key="4">
    <source>
        <dbReference type="Pfam" id="PF02776"/>
    </source>
</evidence>
<dbReference type="PANTHER" id="PTHR18968:SF86">
    <property type="entry name" value="ACETOLACTATE SYNTHASE LARGE SUBUNIT ILVX-RELATED"/>
    <property type="match status" value="1"/>
</dbReference>
<dbReference type="PANTHER" id="PTHR18968">
    <property type="entry name" value="THIAMINE PYROPHOSPHATE ENZYMES"/>
    <property type="match status" value="1"/>
</dbReference>
<evidence type="ECO:0000256" key="2">
    <source>
        <dbReference type="ARBA" id="ARBA00023052"/>
    </source>
</evidence>
<evidence type="ECO:0000259" key="3">
    <source>
        <dbReference type="Pfam" id="PF02775"/>
    </source>
</evidence>
<comment type="caution">
    <text evidence="5">The sequence shown here is derived from an EMBL/GenBank/DDBJ whole genome shotgun (WGS) entry which is preliminary data.</text>
</comment>
<dbReference type="AlphaFoldDB" id="A0A8J3Z8T9"/>
<dbReference type="GO" id="GO:0003984">
    <property type="term" value="F:acetolactate synthase activity"/>
    <property type="evidence" value="ECO:0007669"/>
    <property type="project" value="TreeGrafter"/>
</dbReference>
<dbReference type="CDD" id="cd02002">
    <property type="entry name" value="TPP_BFDC"/>
    <property type="match status" value="1"/>
</dbReference>
<comment type="similarity">
    <text evidence="1">Belongs to the TPP enzyme family.</text>
</comment>
<dbReference type="Pfam" id="PF02775">
    <property type="entry name" value="TPP_enzyme_C"/>
    <property type="match status" value="1"/>
</dbReference>
<accession>A0A8J3Z8T9</accession>
<dbReference type="EMBL" id="BOPG01000047">
    <property type="protein sequence ID" value="GIJ59489.1"/>
    <property type="molecule type" value="Genomic_DNA"/>
</dbReference>
<dbReference type="InterPro" id="IPR029061">
    <property type="entry name" value="THDP-binding"/>
</dbReference>
<dbReference type="InterPro" id="IPR012001">
    <property type="entry name" value="Thiamin_PyroP_enz_TPP-bd_dom"/>
</dbReference>
<evidence type="ECO:0000256" key="1">
    <source>
        <dbReference type="ARBA" id="ARBA00007812"/>
    </source>
</evidence>
<keyword evidence="6" id="KW-1185">Reference proteome</keyword>
<dbReference type="GO" id="GO:0000287">
    <property type="term" value="F:magnesium ion binding"/>
    <property type="evidence" value="ECO:0007669"/>
    <property type="project" value="UniProtKB-ARBA"/>
</dbReference>
<dbReference type="InterPro" id="IPR011766">
    <property type="entry name" value="TPP_enzyme_TPP-bd"/>
</dbReference>
<dbReference type="GO" id="GO:0030976">
    <property type="term" value="F:thiamine pyrophosphate binding"/>
    <property type="evidence" value="ECO:0007669"/>
    <property type="project" value="InterPro"/>
</dbReference>
<dbReference type="CDD" id="cd07035">
    <property type="entry name" value="TPP_PYR_POX_like"/>
    <property type="match status" value="1"/>
</dbReference>
<dbReference type="InterPro" id="IPR045229">
    <property type="entry name" value="TPP_enz"/>
</dbReference>